<dbReference type="InterPro" id="IPR036388">
    <property type="entry name" value="WH-like_DNA-bd_sf"/>
</dbReference>
<gene>
    <name evidence="5" type="ORF">NO357_02130</name>
</gene>
<dbReference type="SUPFAM" id="SSF46785">
    <property type="entry name" value="Winged helix' DNA-binding domain"/>
    <property type="match status" value="1"/>
</dbReference>
<sequence length="232" mass="26310">MKIKPYGILCAITHACEVLEPRWTIPILSEMWGGSTKFNEIRRSVGSISPALLSKRLKELEGHGLIERIEDPATGQVDYIRTQRAIDLEPALDALAAWAQCNIEARTALADTDVSNLMWKMRNLIHTDELPKRQVVIQFRFSDPGLAYDTYWALIRPGAATEICTTIPGLDVDLYVETDRVSLSAILLSRTTISRELDEGRLFLSGDALLARTMDRWLYHRTKEDPSEIWQL</sequence>
<keyword evidence="2" id="KW-0238">DNA-binding</keyword>
<dbReference type="GO" id="GO:0003677">
    <property type="term" value="F:DNA binding"/>
    <property type="evidence" value="ECO:0007669"/>
    <property type="project" value="UniProtKB-KW"/>
</dbReference>
<name>A0AAE4B253_9RHOB</name>
<dbReference type="EMBL" id="JANHAX010000001">
    <property type="protein sequence ID" value="MDQ2088698.1"/>
    <property type="molecule type" value="Genomic_DNA"/>
</dbReference>
<keyword evidence="3" id="KW-0804">Transcription</keyword>
<comment type="caution">
    <text evidence="5">The sequence shown here is derived from an EMBL/GenBank/DDBJ whole genome shotgun (WGS) entry which is preliminary data.</text>
</comment>
<evidence type="ECO:0000256" key="3">
    <source>
        <dbReference type="ARBA" id="ARBA00023163"/>
    </source>
</evidence>
<organism evidence="5 6">
    <name type="scientific">Marimonas arenosa</name>
    <dbReference type="NCBI Taxonomy" id="1795305"/>
    <lineage>
        <taxon>Bacteria</taxon>
        <taxon>Pseudomonadati</taxon>
        <taxon>Pseudomonadota</taxon>
        <taxon>Alphaproteobacteria</taxon>
        <taxon>Rhodobacterales</taxon>
        <taxon>Paracoccaceae</taxon>
        <taxon>Marimonas</taxon>
    </lineage>
</organism>
<dbReference type="InterPro" id="IPR036527">
    <property type="entry name" value="SCP2_sterol-bd_dom_sf"/>
</dbReference>
<protein>
    <submittedName>
        <fullName evidence="5">Helix-turn-helix transcriptional regulator</fullName>
    </submittedName>
</protein>
<reference evidence="5" key="2">
    <citation type="submission" date="2023-02" db="EMBL/GenBank/DDBJ databases">
        <title>'Rhodoalgimonas zhirmunskyi' gen. nov., isolated from a red alga.</title>
        <authorList>
            <person name="Nedashkovskaya O.I."/>
            <person name="Otstavnykh N.Y."/>
            <person name="Bystritskaya E.P."/>
            <person name="Balabanova L.A."/>
            <person name="Isaeva M.P."/>
        </authorList>
    </citation>
    <scope>NUCLEOTIDE SEQUENCE</scope>
    <source>
        <strain evidence="5">KCTC 52189</strain>
    </source>
</reference>
<keyword evidence="1" id="KW-0805">Transcription regulation</keyword>
<dbReference type="PANTHER" id="PTHR33204">
    <property type="entry name" value="TRANSCRIPTIONAL REGULATOR, MARR FAMILY"/>
    <property type="match status" value="1"/>
</dbReference>
<dbReference type="RefSeq" id="WP_306733963.1">
    <property type="nucleotide sequence ID" value="NZ_JANHAX010000001.1"/>
</dbReference>
<keyword evidence="6" id="KW-1185">Reference proteome</keyword>
<dbReference type="InterPro" id="IPR002577">
    <property type="entry name" value="HTH_HxlR"/>
</dbReference>
<dbReference type="PANTHER" id="PTHR33204:SF37">
    <property type="entry name" value="HTH-TYPE TRANSCRIPTIONAL REGULATOR YODB"/>
    <property type="match status" value="1"/>
</dbReference>
<dbReference type="Proteomes" id="UP001226762">
    <property type="component" value="Unassembled WGS sequence"/>
</dbReference>
<dbReference type="PROSITE" id="PS51118">
    <property type="entry name" value="HTH_HXLR"/>
    <property type="match status" value="1"/>
</dbReference>
<dbReference type="Gene3D" id="3.30.1050.10">
    <property type="entry name" value="SCP2 sterol-binding domain"/>
    <property type="match status" value="1"/>
</dbReference>
<accession>A0AAE4B253</accession>
<reference evidence="5" key="1">
    <citation type="submission" date="2022-07" db="EMBL/GenBank/DDBJ databases">
        <authorList>
            <person name="Otstavnykh N."/>
            <person name="Isaeva M."/>
            <person name="Bystritskaya E."/>
        </authorList>
    </citation>
    <scope>NUCLEOTIDE SEQUENCE</scope>
    <source>
        <strain evidence="5">KCTC 52189</strain>
    </source>
</reference>
<evidence type="ECO:0000313" key="6">
    <source>
        <dbReference type="Proteomes" id="UP001226762"/>
    </source>
</evidence>
<feature type="domain" description="HTH hxlR-type" evidence="4">
    <location>
        <begin position="10"/>
        <end position="107"/>
    </location>
</feature>
<dbReference type="SUPFAM" id="SSF55718">
    <property type="entry name" value="SCP-like"/>
    <property type="match status" value="1"/>
</dbReference>
<evidence type="ECO:0000259" key="4">
    <source>
        <dbReference type="PROSITE" id="PS51118"/>
    </source>
</evidence>
<evidence type="ECO:0000256" key="1">
    <source>
        <dbReference type="ARBA" id="ARBA00023015"/>
    </source>
</evidence>
<dbReference type="Gene3D" id="1.10.10.10">
    <property type="entry name" value="Winged helix-like DNA-binding domain superfamily/Winged helix DNA-binding domain"/>
    <property type="match status" value="1"/>
</dbReference>
<dbReference type="AlphaFoldDB" id="A0AAE4B253"/>
<proteinExistence type="predicted"/>
<dbReference type="InterPro" id="IPR036390">
    <property type="entry name" value="WH_DNA-bd_sf"/>
</dbReference>
<dbReference type="Pfam" id="PF01638">
    <property type="entry name" value="HxlR"/>
    <property type="match status" value="1"/>
</dbReference>
<evidence type="ECO:0000313" key="5">
    <source>
        <dbReference type="EMBL" id="MDQ2088698.1"/>
    </source>
</evidence>
<evidence type="ECO:0000256" key="2">
    <source>
        <dbReference type="ARBA" id="ARBA00023125"/>
    </source>
</evidence>